<name>A0ABQ1NE99_9BACI</name>
<comment type="caution">
    <text evidence="2">The sequence shown here is derived from an EMBL/GenBank/DDBJ whole genome shotgun (WGS) entry which is preliminary data.</text>
</comment>
<feature type="domain" description="Phospholipase C/D" evidence="1">
    <location>
        <begin position="6"/>
        <end position="147"/>
    </location>
</feature>
<proteinExistence type="predicted"/>
<dbReference type="EMBL" id="BMCJ01000001">
    <property type="protein sequence ID" value="GGC73658.1"/>
    <property type="molecule type" value="Genomic_DNA"/>
</dbReference>
<dbReference type="Pfam" id="PF00882">
    <property type="entry name" value="Zn_dep_PLPC"/>
    <property type="match status" value="1"/>
</dbReference>
<accession>A0ABQ1NE99</accession>
<evidence type="ECO:0000313" key="2">
    <source>
        <dbReference type="EMBL" id="GGC73658.1"/>
    </source>
</evidence>
<evidence type="ECO:0000259" key="1">
    <source>
        <dbReference type="Pfam" id="PF00882"/>
    </source>
</evidence>
<keyword evidence="3" id="KW-1185">Reference proteome</keyword>
<dbReference type="RefSeq" id="WP_062444129.1">
    <property type="nucleotide sequence ID" value="NZ_BMCJ01000001.1"/>
</dbReference>
<protein>
    <recommendedName>
        <fullName evidence="1">Phospholipase C/D domain-containing protein</fullName>
    </recommendedName>
</protein>
<dbReference type="InterPro" id="IPR029002">
    <property type="entry name" value="PLPC/GPLD1"/>
</dbReference>
<sequence length="305" mass="35420">MPNIWTHIHFAQSLLDTLENTERFKVLSPFINLGSQGPDPFFYHRFWPFLKSEGVEEVGMRLHTENCGDFLLELIDQGKNAAAPVQAYIFGYVTHHILDRNTHPYIHYRAGYEGNKHQKLEVIIDTLLLDRERNLKTWCNPVHKEINVGKQLDKGLIHLLDNTIEQYFPDLTVELPNDYIQASYHDMKTAMRVLYDPAGWKNKLLGSLVSSFSHQPVEETEDYLNTKEQIWRHPATGETRQDSFDTLYTNAFEEGKDILSLLSEYWRTGAAEILELLKEKLADISYDTGEPLHRKLTNQYSEPIV</sequence>
<dbReference type="Proteomes" id="UP000619534">
    <property type="component" value="Unassembled WGS sequence"/>
</dbReference>
<organism evidence="2 3">
    <name type="scientific">Thalassobacillus devorans</name>
    <dbReference type="NCBI Taxonomy" id="279813"/>
    <lineage>
        <taxon>Bacteria</taxon>
        <taxon>Bacillati</taxon>
        <taxon>Bacillota</taxon>
        <taxon>Bacilli</taxon>
        <taxon>Bacillales</taxon>
        <taxon>Bacillaceae</taxon>
        <taxon>Thalassobacillus</taxon>
    </lineage>
</organism>
<gene>
    <name evidence="2" type="ORF">GCM10007216_00400</name>
</gene>
<reference evidence="3" key="1">
    <citation type="journal article" date="2019" name="Int. J. Syst. Evol. Microbiol.">
        <title>The Global Catalogue of Microorganisms (GCM) 10K type strain sequencing project: providing services to taxonomists for standard genome sequencing and annotation.</title>
        <authorList>
            <consortium name="The Broad Institute Genomics Platform"/>
            <consortium name="The Broad Institute Genome Sequencing Center for Infectious Disease"/>
            <person name="Wu L."/>
            <person name="Ma J."/>
        </authorList>
    </citation>
    <scope>NUCLEOTIDE SEQUENCE [LARGE SCALE GENOMIC DNA]</scope>
    <source>
        <strain evidence="3">CCM 7282</strain>
    </source>
</reference>
<evidence type="ECO:0000313" key="3">
    <source>
        <dbReference type="Proteomes" id="UP000619534"/>
    </source>
</evidence>